<feature type="domain" description="Isopropylmalate dehydrogenase-like" evidence="3">
    <location>
        <begin position="6"/>
        <end position="351"/>
    </location>
</feature>
<evidence type="ECO:0000313" key="5">
    <source>
        <dbReference type="Proteomes" id="UP001593940"/>
    </source>
</evidence>
<gene>
    <name evidence="4" type="ORF">ACETIH_00215</name>
</gene>
<dbReference type="Proteomes" id="UP001593940">
    <property type="component" value="Unassembled WGS sequence"/>
</dbReference>
<dbReference type="SMART" id="SM01329">
    <property type="entry name" value="Iso_dh"/>
    <property type="match status" value="1"/>
</dbReference>
<evidence type="ECO:0000259" key="3">
    <source>
        <dbReference type="SMART" id="SM01329"/>
    </source>
</evidence>
<reference evidence="4 5" key="1">
    <citation type="submission" date="2024-09" db="EMBL/GenBank/DDBJ databases">
        <title>Nodulacao em especies de Leguminosae Basais da Amazonia e Caracterizacao dos Rizobios e Bacterias Associadas aos Nodulos.</title>
        <authorList>
            <person name="Jambeiro I.C.A."/>
            <person name="Lopes I.S."/>
            <person name="Aguiar E.R.G.R."/>
            <person name="Santos A.F.J."/>
            <person name="Dos Santos J.M.F."/>
            <person name="Gross E."/>
        </authorList>
    </citation>
    <scope>NUCLEOTIDE SEQUENCE [LARGE SCALE GENOMIC DNA]</scope>
    <source>
        <strain evidence="4 5">BRUESC1165</strain>
    </source>
</reference>
<dbReference type="SUPFAM" id="SSF53659">
    <property type="entry name" value="Isocitrate/Isopropylmalate dehydrogenase-like"/>
    <property type="match status" value="1"/>
</dbReference>
<name>A0ABV6Y1N2_9HYPH</name>
<dbReference type="InterPro" id="IPR024084">
    <property type="entry name" value="IsoPropMal-DH-like_dom"/>
</dbReference>
<accession>A0ABV6Y1N2</accession>
<evidence type="ECO:0000256" key="2">
    <source>
        <dbReference type="ARBA" id="ARBA00023002"/>
    </source>
</evidence>
<dbReference type="Gene3D" id="3.40.718.10">
    <property type="entry name" value="Isopropylmalate Dehydrogenase"/>
    <property type="match status" value="1"/>
</dbReference>
<dbReference type="InterPro" id="IPR019818">
    <property type="entry name" value="IsoCit/isopropylmalate_DH_CS"/>
</dbReference>
<dbReference type="EMBL" id="JBHOMY010000001">
    <property type="protein sequence ID" value="MFC1455188.1"/>
    <property type="molecule type" value="Genomic_DNA"/>
</dbReference>
<dbReference type="PANTHER" id="PTHR11835">
    <property type="entry name" value="DECARBOXYLATING DEHYDROGENASES-ISOCITRATE, ISOPROPYLMALATE, TARTRATE"/>
    <property type="match status" value="1"/>
</dbReference>
<dbReference type="RefSeq" id="WP_246520664.1">
    <property type="nucleotide sequence ID" value="NZ_JAFBID010000075.1"/>
</dbReference>
<comment type="similarity">
    <text evidence="1">Belongs to the isocitrate and isopropylmalate dehydrogenases family.</text>
</comment>
<dbReference type="Pfam" id="PF00180">
    <property type="entry name" value="Iso_dh"/>
    <property type="match status" value="1"/>
</dbReference>
<evidence type="ECO:0000313" key="4">
    <source>
        <dbReference type="EMBL" id="MFC1455188.1"/>
    </source>
</evidence>
<dbReference type="PROSITE" id="PS00470">
    <property type="entry name" value="IDH_IMDH"/>
    <property type="match status" value="1"/>
</dbReference>
<comment type="caution">
    <text evidence="4">The sequence shown here is derived from an EMBL/GenBank/DDBJ whole genome shotgun (WGS) entry which is preliminary data.</text>
</comment>
<organism evidence="4 5">
    <name type="scientific">Microvirga arabica</name>
    <dbReference type="NCBI Taxonomy" id="1128671"/>
    <lineage>
        <taxon>Bacteria</taxon>
        <taxon>Pseudomonadati</taxon>
        <taxon>Pseudomonadota</taxon>
        <taxon>Alphaproteobacteria</taxon>
        <taxon>Hyphomicrobiales</taxon>
        <taxon>Methylobacteriaceae</taxon>
        <taxon>Microvirga</taxon>
    </lineage>
</organism>
<evidence type="ECO:0000256" key="1">
    <source>
        <dbReference type="ARBA" id="ARBA00007769"/>
    </source>
</evidence>
<keyword evidence="5" id="KW-1185">Reference proteome</keyword>
<sequence length="360" mass="38583">MPAPLTIAVLPGDHIGPEISRAAVLALEAANETFGLNLRFEEHAVGHASLKEHGTTLTDSVYKAAIEADGILLGPCDNGGYPDPKDGGINVPGRFRHDLDLYANLRPSRSHPSVPHARPGLDVLIVRENSEGFYPDRNMFEGYGEVMPVEGVAISMRKITAHASNRIARSAFEWARRRRKHVTIVSKKHIFRMTDGLFYNECVKVAAEYPDVEWNSSIVDAFNADVYMNSDRYDVVVMTNLFGDIISNLCSALAGGLGLGGGVNAGVSHAMANASHGSAPDIAGQDKANPISMVVSGAMLLGWLGQKHGREDLLAAEQAIERAIDHVLASPERRTVDVGGTASCSRSAAAIADAIRRQAV</sequence>
<dbReference type="PANTHER" id="PTHR11835:SF34">
    <property type="entry name" value="ISOCITRATE DEHYDROGENASE [NAD] SUBUNIT ALPHA, MITOCHONDRIAL"/>
    <property type="match status" value="1"/>
</dbReference>
<keyword evidence="2" id="KW-0560">Oxidoreductase</keyword>
<protein>
    <submittedName>
        <fullName evidence="4">Isocitrate/isopropylmalate dehydrogenase family protein</fullName>
    </submittedName>
</protein>
<proteinExistence type="inferred from homology"/>